<dbReference type="EMBL" id="SJZB01000003">
    <property type="protein sequence ID" value="TCJ20159.1"/>
    <property type="molecule type" value="Genomic_DNA"/>
</dbReference>
<keyword evidence="3" id="KW-1185">Reference proteome</keyword>
<evidence type="ECO:0000256" key="1">
    <source>
        <dbReference type="SAM" id="MobiDB-lite"/>
    </source>
</evidence>
<evidence type="ECO:0000313" key="2">
    <source>
        <dbReference type="EMBL" id="TCJ20159.1"/>
    </source>
</evidence>
<dbReference type="AlphaFoldDB" id="A0A4R1BQX1"/>
<dbReference type="RefSeq" id="WP_131444418.1">
    <property type="nucleotide sequence ID" value="NZ_SJZB01000003.1"/>
</dbReference>
<comment type="caution">
    <text evidence="2">The sequence shown here is derived from an EMBL/GenBank/DDBJ whole genome shotgun (WGS) entry which is preliminary data.</text>
</comment>
<gene>
    <name evidence="2" type="ORF">EZJ19_00880</name>
</gene>
<name>A0A4R1BQX1_9PROT</name>
<accession>A0A4R1BQX1</accession>
<protein>
    <submittedName>
        <fullName evidence="2">Uncharacterized protein</fullName>
    </submittedName>
</protein>
<dbReference type="Proteomes" id="UP000295443">
    <property type="component" value="Unassembled WGS sequence"/>
</dbReference>
<organism evidence="2 3">
    <name type="scientific">Parasulfuritortus cantonensis</name>
    <dbReference type="NCBI Taxonomy" id="2528202"/>
    <lineage>
        <taxon>Bacteria</taxon>
        <taxon>Pseudomonadati</taxon>
        <taxon>Pseudomonadota</taxon>
        <taxon>Betaproteobacteria</taxon>
        <taxon>Nitrosomonadales</taxon>
        <taxon>Thiobacillaceae</taxon>
        <taxon>Parasulfuritortus</taxon>
    </lineage>
</organism>
<sequence>MLTDKDLAEKEAGRNLGEELLEAVRQIKPIFRPDVIANALAAAPEAPAEDSDNPRTTPEDWKSATASQ</sequence>
<evidence type="ECO:0000313" key="3">
    <source>
        <dbReference type="Proteomes" id="UP000295443"/>
    </source>
</evidence>
<feature type="region of interest" description="Disordered" evidence="1">
    <location>
        <begin position="42"/>
        <end position="68"/>
    </location>
</feature>
<proteinExistence type="predicted"/>
<reference evidence="2 3" key="1">
    <citation type="submission" date="2019-03" db="EMBL/GenBank/DDBJ databases">
        <title>Genome sequence of Thiobacillaceae bacterium LSR1, a sulfur-oxidizing bacterium isolated from freshwater sediment.</title>
        <authorList>
            <person name="Li S."/>
        </authorList>
    </citation>
    <scope>NUCLEOTIDE SEQUENCE [LARGE SCALE GENOMIC DNA]</scope>
    <source>
        <strain evidence="2 3">LSR1</strain>
    </source>
</reference>